<dbReference type="Proteomes" id="UP001500655">
    <property type="component" value="Unassembled WGS sequence"/>
</dbReference>
<evidence type="ECO:0000259" key="3">
    <source>
        <dbReference type="SMART" id="SM00495"/>
    </source>
</evidence>
<keyword evidence="5" id="KW-1185">Reference proteome</keyword>
<dbReference type="Gene3D" id="2.10.10.20">
    <property type="entry name" value="Carbohydrate-binding module superfamily 5/12"/>
    <property type="match status" value="1"/>
</dbReference>
<proteinExistence type="predicted"/>
<gene>
    <name evidence="4" type="ORF">GCM10009681_36280</name>
</gene>
<keyword evidence="2" id="KW-0732">Signal</keyword>
<reference evidence="5" key="1">
    <citation type="journal article" date="2019" name="Int. J. Syst. Evol. Microbiol.">
        <title>The Global Catalogue of Microorganisms (GCM) 10K type strain sequencing project: providing services to taxonomists for standard genome sequencing and annotation.</title>
        <authorList>
            <consortium name="The Broad Institute Genomics Platform"/>
            <consortium name="The Broad Institute Genome Sequencing Center for Infectious Disease"/>
            <person name="Wu L."/>
            <person name="Ma J."/>
        </authorList>
    </citation>
    <scope>NUCLEOTIDE SEQUENCE [LARGE SCALE GENOMIC DNA]</scope>
    <source>
        <strain evidence="5">JCM 13249</strain>
    </source>
</reference>
<dbReference type="Pfam" id="PF02839">
    <property type="entry name" value="CBM_5_12"/>
    <property type="match status" value="1"/>
</dbReference>
<keyword evidence="1" id="KW-0378">Hydrolase</keyword>
<name>A0ABP4WSL9_9ACTN</name>
<evidence type="ECO:0000313" key="5">
    <source>
        <dbReference type="Proteomes" id="UP001500655"/>
    </source>
</evidence>
<organism evidence="4 5">
    <name type="scientific">Luedemannella helvata</name>
    <dbReference type="NCBI Taxonomy" id="349315"/>
    <lineage>
        <taxon>Bacteria</taxon>
        <taxon>Bacillati</taxon>
        <taxon>Actinomycetota</taxon>
        <taxon>Actinomycetes</taxon>
        <taxon>Micromonosporales</taxon>
        <taxon>Micromonosporaceae</taxon>
        <taxon>Luedemannella</taxon>
    </lineage>
</organism>
<evidence type="ECO:0000256" key="1">
    <source>
        <dbReference type="ARBA" id="ARBA00022801"/>
    </source>
</evidence>
<feature type="chain" id="PRO_5047089204" description="Chitin-binding type-3 domain-containing protein" evidence="2">
    <location>
        <begin position="44"/>
        <end position="332"/>
    </location>
</feature>
<dbReference type="InterPro" id="IPR003610">
    <property type="entry name" value="CBM5/12"/>
</dbReference>
<sequence>MDRARVLGRIHLSHLSLRRGMRRALVTAAAVVAGLGVATPALAVPPDPTGPVTFGTYANQVHYTGDEQSTRGWKISWEIPTMTNASQAWMAVGQWYFGFESGVYHTPGEGWWVYYYGDQDGLTGNNPDCDEAWGEGGHCRGAMENLSPGDHVTFTYQWCNASGVADLSGQYNCIWVDMHDGVGDRFLAKEYRLNQTVEMYTHEVENFGDVSPVTYPEPIIPCNAPVRMLGQQLKSPTGSWLNMTGNLWDFVNGNPAPPRAQYQYQNINTSASPATWESCSVPPPACPAAWNASTLYETGQEVGHNGHKWRARWWTYANEPGVTNAWDDLGAC</sequence>
<evidence type="ECO:0000256" key="2">
    <source>
        <dbReference type="SAM" id="SignalP"/>
    </source>
</evidence>
<dbReference type="EMBL" id="BAAALS010000017">
    <property type="protein sequence ID" value="GAA1761882.1"/>
    <property type="molecule type" value="Genomic_DNA"/>
</dbReference>
<feature type="signal peptide" evidence="2">
    <location>
        <begin position="1"/>
        <end position="43"/>
    </location>
</feature>
<dbReference type="CDD" id="cd12215">
    <property type="entry name" value="ChiC_BD"/>
    <property type="match status" value="1"/>
</dbReference>
<dbReference type="SMART" id="SM00495">
    <property type="entry name" value="ChtBD3"/>
    <property type="match status" value="1"/>
</dbReference>
<feature type="domain" description="Chitin-binding type-3" evidence="3">
    <location>
        <begin position="287"/>
        <end position="329"/>
    </location>
</feature>
<protein>
    <recommendedName>
        <fullName evidence="3">Chitin-binding type-3 domain-containing protein</fullName>
    </recommendedName>
</protein>
<dbReference type="InterPro" id="IPR036573">
    <property type="entry name" value="CBM_sf_5/12"/>
</dbReference>
<comment type="caution">
    <text evidence="4">The sequence shown here is derived from an EMBL/GenBank/DDBJ whole genome shotgun (WGS) entry which is preliminary data.</text>
</comment>
<dbReference type="SUPFAM" id="SSF51055">
    <property type="entry name" value="Carbohydrate binding domain"/>
    <property type="match status" value="1"/>
</dbReference>
<accession>A0ABP4WSL9</accession>
<evidence type="ECO:0000313" key="4">
    <source>
        <dbReference type="EMBL" id="GAA1761882.1"/>
    </source>
</evidence>